<dbReference type="AlphaFoldDB" id="A0A097EST1"/>
<sequence>MKNASSEIGLGTKKKREKNRGLTLKKNILCQFRIGLKFASSKN</sequence>
<reference evidence="1 2" key="1">
    <citation type="journal article" date="2012" name="Gene">
        <title>Sequence of Leptospira santarosai serovar Shermani genome and prediction of virulence-associated genes.</title>
        <authorList>
            <person name="Chou L.F."/>
            <person name="Chen Y.T."/>
            <person name="Lu C.W."/>
            <person name="Ko Y.C."/>
            <person name="Tang C.Y."/>
            <person name="Pan M.J."/>
            <person name="Tian Y.C."/>
            <person name="Chiu C.H."/>
            <person name="Hung C.C."/>
            <person name="Yang C.W."/>
        </authorList>
    </citation>
    <scope>NUCLEOTIDE SEQUENCE [LARGE SCALE GENOMIC DNA]</scope>
    <source>
        <strain evidence="1">LT 821</strain>
    </source>
</reference>
<proteinExistence type="predicted"/>
<evidence type="ECO:0000313" key="2">
    <source>
        <dbReference type="Proteomes" id="UP000035800"/>
    </source>
</evidence>
<dbReference type="Proteomes" id="UP000035800">
    <property type="component" value="Chromosome I"/>
</dbReference>
<reference evidence="1 2" key="2">
    <citation type="journal article" date="2014" name="Emerg. Microbes Infect.">
        <title>Potential impact on kidney infection: a whole-genome analysis of Leptospira santarosai serovar Shermani.</title>
        <authorList>
            <person name="Chou L.F."/>
            <person name="Chen T.W."/>
            <person name="Ko Y.C."/>
            <person name="Pan M.J."/>
            <person name="Tian Y.C."/>
            <person name="Chiu C.H."/>
            <person name="Tang P."/>
            <person name="Hung C.C."/>
            <person name="Yang C.W."/>
        </authorList>
    </citation>
    <scope>NUCLEOTIDE SEQUENCE</scope>
    <source>
        <strain evidence="1 2">LT 821</strain>
    </source>
</reference>
<accession>A0A097EST1</accession>
<evidence type="ECO:0000313" key="1">
    <source>
        <dbReference type="EMBL" id="AIT10986.1"/>
    </source>
</evidence>
<name>A0A097EST1_9LEPT</name>
<dbReference type="KEGG" id="lst:LSS_22345"/>
<gene>
    <name evidence="1" type="ORF">LSS_22345</name>
</gene>
<organism evidence="1 2">
    <name type="scientific">Leptospira santarosai serovar Shermani str. LT 821</name>
    <dbReference type="NCBI Taxonomy" id="758847"/>
    <lineage>
        <taxon>Bacteria</taxon>
        <taxon>Pseudomonadati</taxon>
        <taxon>Spirochaetota</taxon>
        <taxon>Spirochaetia</taxon>
        <taxon>Leptospirales</taxon>
        <taxon>Leptospiraceae</taxon>
        <taxon>Leptospira</taxon>
    </lineage>
</organism>
<protein>
    <submittedName>
        <fullName evidence="1">Uncharacterized protein</fullName>
    </submittedName>
</protein>
<dbReference type="EMBL" id="CP006694">
    <property type="protein sequence ID" value="AIT10986.1"/>
    <property type="molecule type" value="Genomic_DNA"/>
</dbReference>